<evidence type="ECO:0000256" key="2">
    <source>
        <dbReference type="ARBA" id="ARBA00007430"/>
    </source>
</evidence>
<reference evidence="8 9" key="1">
    <citation type="journal article" date="2015" name="Appl. Environ. Microbiol.">
        <title>Aerobic and Anaerobic Thiosulfate Oxidation by a Cold-Adapted, Subglacial Chemoautotroph.</title>
        <authorList>
            <person name="Harrold Z.R."/>
            <person name="Skidmore M.L."/>
            <person name="Hamilton T.L."/>
            <person name="Desch L."/>
            <person name="Amada K."/>
            <person name="van Gelder W."/>
            <person name="Glover K."/>
            <person name="Roden E.E."/>
            <person name="Boyd E.S."/>
        </authorList>
    </citation>
    <scope>NUCLEOTIDE SEQUENCE [LARGE SCALE GENOMIC DNA]</scope>
    <source>
        <strain evidence="8 9">RG</strain>
    </source>
</reference>
<feature type="transmembrane region" description="Helical" evidence="7">
    <location>
        <begin position="281"/>
        <end position="304"/>
    </location>
</feature>
<feature type="transmembrane region" description="Helical" evidence="7">
    <location>
        <begin position="40"/>
        <end position="59"/>
    </location>
</feature>
<keyword evidence="6 7" id="KW-0472">Membrane</keyword>
<feature type="transmembrane region" description="Helical" evidence="7">
    <location>
        <begin position="12"/>
        <end position="34"/>
    </location>
</feature>
<dbReference type="PANTHER" id="PTHR30250:SF10">
    <property type="entry name" value="LIPOPOLYSACCHARIDE BIOSYNTHESIS PROTEIN WZXC"/>
    <property type="match status" value="1"/>
</dbReference>
<dbReference type="AlphaFoldDB" id="A0A106BLL7"/>
<proteinExistence type="inferred from homology"/>
<evidence type="ECO:0000256" key="5">
    <source>
        <dbReference type="ARBA" id="ARBA00022989"/>
    </source>
</evidence>
<keyword evidence="5 7" id="KW-1133">Transmembrane helix</keyword>
<keyword evidence="3" id="KW-1003">Cell membrane</keyword>
<feature type="transmembrane region" description="Helical" evidence="7">
    <location>
        <begin position="383"/>
        <end position="403"/>
    </location>
</feature>
<evidence type="ECO:0000313" key="9">
    <source>
        <dbReference type="Proteomes" id="UP000064243"/>
    </source>
</evidence>
<name>A0A106BLL7_THIDE</name>
<comment type="subcellular location">
    <subcellularLocation>
        <location evidence="1">Cell membrane</location>
        <topology evidence="1">Multi-pass membrane protein</topology>
    </subcellularLocation>
</comment>
<dbReference type="Proteomes" id="UP000064243">
    <property type="component" value="Unassembled WGS sequence"/>
</dbReference>
<feature type="transmembrane region" description="Helical" evidence="7">
    <location>
        <begin position="145"/>
        <end position="166"/>
    </location>
</feature>
<dbReference type="Pfam" id="PF13440">
    <property type="entry name" value="Polysacc_synt_3"/>
    <property type="match status" value="1"/>
</dbReference>
<dbReference type="PATRIC" id="fig|36861.3.peg.2076"/>
<dbReference type="InterPro" id="IPR050833">
    <property type="entry name" value="Poly_Biosynth_Transport"/>
</dbReference>
<evidence type="ECO:0000313" key="8">
    <source>
        <dbReference type="EMBL" id="KVW94662.1"/>
    </source>
</evidence>
<feature type="transmembrane region" description="Helical" evidence="7">
    <location>
        <begin position="410"/>
        <end position="430"/>
    </location>
</feature>
<organism evidence="8 9">
    <name type="scientific">Thiobacillus denitrificans</name>
    <dbReference type="NCBI Taxonomy" id="36861"/>
    <lineage>
        <taxon>Bacteria</taxon>
        <taxon>Pseudomonadati</taxon>
        <taxon>Pseudomonadota</taxon>
        <taxon>Betaproteobacteria</taxon>
        <taxon>Nitrosomonadales</taxon>
        <taxon>Thiobacillaceae</taxon>
        <taxon>Thiobacillus</taxon>
    </lineage>
</organism>
<gene>
    <name evidence="8" type="ORF">ABW22_11475</name>
</gene>
<feature type="transmembrane region" description="Helical" evidence="7">
    <location>
        <begin position="357"/>
        <end position="377"/>
    </location>
</feature>
<feature type="transmembrane region" description="Helical" evidence="7">
    <location>
        <begin position="442"/>
        <end position="462"/>
    </location>
</feature>
<comment type="caution">
    <text evidence="8">The sequence shown here is derived from an EMBL/GenBank/DDBJ whole genome shotgun (WGS) entry which is preliminary data.</text>
</comment>
<dbReference type="RefSeq" id="WP_059756582.1">
    <property type="nucleotide sequence ID" value="NZ_LDUG01000033.1"/>
</dbReference>
<dbReference type="CDD" id="cd13127">
    <property type="entry name" value="MATE_tuaB_like"/>
    <property type="match status" value="1"/>
</dbReference>
<sequence length="493" mass="53073">MGSSLSKTLHGIGWGGLSTVVNVLFQLVFMAVMARLLDPVHFGLIAIANVMLRFLTYFAQLGVGPALIQKPELIDGDVRAALSVSLSISALCTVIAIVAAPFIADYFVMPMLAPVIQALSVNFLLGGLSAVSLSLLRREMRFKHIAIIESSAYVVGYGLVGITLAYFGFGVWALVGAVLSQSTLSASLAYLFSRHEFGWRHHKQQRVHFFKFGARYSLIGFIEFLSGSLDSLIIGKFFGTAAAGIYGRASLLSNLPVQQPANIITRALFPVISRLGDQRQIASLQISVLVLGSYAFAITLGMIAAAPDIVSVLLGDKWLEAIPILQILALAVAPQYLSHLVGVTLDAMGALKPKLRIQAGVLALQIAAFVLLLPYGVLGIAGAIVLAEWTRFILMTGVIIRLLHPPMHEFRLILTVMLLAGLSSFGLIWLAAHALPPEVPRWLHLLLEIIAGGVALVGVSWVSRKALSRLPVVGELARRLPRLGRFIPASKLN</sequence>
<feature type="transmembrane region" description="Helical" evidence="7">
    <location>
        <begin position="80"/>
        <end position="103"/>
    </location>
</feature>
<dbReference type="OrthoDB" id="8538786at2"/>
<dbReference type="PANTHER" id="PTHR30250">
    <property type="entry name" value="PST FAMILY PREDICTED COLANIC ACID TRANSPORTER"/>
    <property type="match status" value="1"/>
</dbReference>
<dbReference type="GO" id="GO:0005886">
    <property type="term" value="C:plasma membrane"/>
    <property type="evidence" value="ECO:0007669"/>
    <property type="project" value="UniProtKB-SubCell"/>
</dbReference>
<dbReference type="STRING" id="1123392.GCA_000376425_02735"/>
<feature type="transmembrane region" description="Helical" evidence="7">
    <location>
        <begin position="115"/>
        <end position="136"/>
    </location>
</feature>
<evidence type="ECO:0000256" key="3">
    <source>
        <dbReference type="ARBA" id="ARBA00022475"/>
    </source>
</evidence>
<evidence type="ECO:0000256" key="1">
    <source>
        <dbReference type="ARBA" id="ARBA00004651"/>
    </source>
</evidence>
<protein>
    <submittedName>
        <fullName evidence="8">Uncharacterized protein</fullName>
    </submittedName>
</protein>
<evidence type="ECO:0000256" key="7">
    <source>
        <dbReference type="SAM" id="Phobius"/>
    </source>
</evidence>
<evidence type="ECO:0000256" key="6">
    <source>
        <dbReference type="ARBA" id="ARBA00023136"/>
    </source>
</evidence>
<feature type="transmembrane region" description="Helical" evidence="7">
    <location>
        <begin position="172"/>
        <end position="193"/>
    </location>
</feature>
<keyword evidence="4 7" id="KW-0812">Transmembrane</keyword>
<evidence type="ECO:0000256" key="4">
    <source>
        <dbReference type="ARBA" id="ARBA00022692"/>
    </source>
</evidence>
<keyword evidence="9" id="KW-1185">Reference proteome</keyword>
<accession>A0A106BLL7</accession>
<comment type="similarity">
    <text evidence="2">Belongs to the polysaccharide synthase family.</text>
</comment>
<feature type="transmembrane region" description="Helical" evidence="7">
    <location>
        <begin position="324"/>
        <end position="345"/>
    </location>
</feature>
<dbReference type="EMBL" id="LDUG01000033">
    <property type="protein sequence ID" value="KVW94662.1"/>
    <property type="molecule type" value="Genomic_DNA"/>
</dbReference>